<sequence>QLGEGAFAVVKRATHKVSGKTYAIKTVNRASLSKDMDKALKEEVFVLNDLHHDNIMNLYNVVVTINQYYLVTEYLEGGELFDRIVEKNSYTESEARDVCKILFEALKYTHSKRVVHRDLKPENLLLQFKDSDSEIKLADFGFAKKSPTEDSLSTICGTPGYVAPEILRKKKYGTKADMWSMGVIVFILIGGYPPFYADNEKELLKLSVLGEFEFDEEHWGDISDGAKDLISSLLVTDPTERASAEEILAHPWMNTD</sequence>
<evidence type="ECO:0000256" key="2">
    <source>
        <dbReference type="ARBA" id="ARBA00022840"/>
    </source>
</evidence>
<keyword evidence="4" id="KW-0723">Serine/threonine-protein kinase</keyword>
<dbReference type="Gene3D" id="1.10.510.10">
    <property type="entry name" value="Transferase(Phosphotransferase) domain 1"/>
    <property type="match status" value="1"/>
</dbReference>
<dbReference type="GeneID" id="7449641"/>
<dbReference type="SMART" id="SM00220">
    <property type="entry name" value="S_TKc"/>
    <property type="match status" value="1"/>
</dbReference>
<organism evidence="7 8">
    <name type="scientific">Thalassiosira pseudonana</name>
    <name type="common">Marine diatom</name>
    <name type="synonym">Cyclotella nana</name>
    <dbReference type="NCBI Taxonomy" id="35128"/>
    <lineage>
        <taxon>Eukaryota</taxon>
        <taxon>Sar</taxon>
        <taxon>Stramenopiles</taxon>
        <taxon>Ochrophyta</taxon>
        <taxon>Bacillariophyta</taxon>
        <taxon>Coscinodiscophyceae</taxon>
        <taxon>Thalassiosirophycidae</taxon>
        <taxon>Thalassiosirales</taxon>
        <taxon>Thalassiosiraceae</taxon>
        <taxon>Thalassiosira</taxon>
    </lineage>
</organism>
<feature type="transmembrane region" description="Helical" evidence="5">
    <location>
        <begin position="178"/>
        <end position="197"/>
    </location>
</feature>
<keyword evidence="5" id="KW-0472">Membrane</keyword>
<feature type="non-terminal residue" evidence="7">
    <location>
        <position position="1"/>
    </location>
</feature>
<accession>B8C2S1</accession>
<evidence type="ECO:0000313" key="7">
    <source>
        <dbReference type="EMBL" id="EED91997.1"/>
    </source>
</evidence>
<dbReference type="AlphaFoldDB" id="B8C2S1"/>
<keyword evidence="1 3" id="KW-0547">Nucleotide-binding</keyword>
<name>B8C2S1_THAPS</name>
<feature type="non-terminal residue" evidence="7">
    <location>
        <position position="256"/>
    </location>
</feature>
<evidence type="ECO:0000256" key="4">
    <source>
        <dbReference type="RuleBase" id="RU000304"/>
    </source>
</evidence>
<dbReference type="FunFam" id="1.10.510.10:FF:000571">
    <property type="entry name" value="Maternal embryonic leucine zipper kinase"/>
    <property type="match status" value="1"/>
</dbReference>
<dbReference type="InterPro" id="IPR008271">
    <property type="entry name" value="Ser/Thr_kinase_AS"/>
</dbReference>
<keyword evidence="4" id="KW-0808">Transferase</keyword>
<dbReference type="SUPFAM" id="SSF56112">
    <property type="entry name" value="Protein kinase-like (PK-like)"/>
    <property type="match status" value="1"/>
</dbReference>
<keyword evidence="5" id="KW-0812">Transmembrane</keyword>
<reference evidence="7 8" key="2">
    <citation type="journal article" date="2008" name="Nature">
        <title>The Phaeodactylum genome reveals the evolutionary history of diatom genomes.</title>
        <authorList>
            <person name="Bowler C."/>
            <person name="Allen A.E."/>
            <person name="Badger J.H."/>
            <person name="Grimwood J."/>
            <person name="Jabbari K."/>
            <person name="Kuo A."/>
            <person name="Maheswari U."/>
            <person name="Martens C."/>
            <person name="Maumus F."/>
            <person name="Otillar R.P."/>
            <person name="Rayko E."/>
            <person name="Salamov A."/>
            <person name="Vandepoele K."/>
            <person name="Beszteri B."/>
            <person name="Gruber A."/>
            <person name="Heijde M."/>
            <person name="Katinka M."/>
            <person name="Mock T."/>
            <person name="Valentin K."/>
            <person name="Verret F."/>
            <person name="Berges J.A."/>
            <person name="Brownlee C."/>
            <person name="Cadoret J.P."/>
            <person name="Chiovitti A."/>
            <person name="Choi C.J."/>
            <person name="Coesel S."/>
            <person name="De Martino A."/>
            <person name="Detter J.C."/>
            <person name="Durkin C."/>
            <person name="Falciatore A."/>
            <person name="Fournet J."/>
            <person name="Haruta M."/>
            <person name="Huysman M.J."/>
            <person name="Jenkins B.D."/>
            <person name="Jiroutova K."/>
            <person name="Jorgensen R.E."/>
            <person name="Joubert Y."/>
            <person name="Kaplan A."/>
            <person name="Kroger N."/>
            <person name="Kroth P.G."/>
            <person name="La Roche J."/>
            <person name="Lindquist E."/>
            <person name="Lommer M."/>
            <person name="Martin-Jezequel V."/>
            <person name="Lopez P.J."/>
            <person name="Lucas S."/>
            <person name="Mangogna M."/>
            <person name="McGinnis K."/>
            <person name="Medlin L.K."/>
            <person name="Montsant A."/>
            <person name="Oudot-Le Secq M.P."/>
            <person name="Napoli C."/>
            <person name="Obornik M."/>
            <person name="Parker M.S."/>
            <person name="Petit J.L."/>
            <person name="Porcel B.M."/>
            <person name="Poulsen N."/>
            <person name="Robison M."/>
            <person name="Rychlewski L."/>
            <person name="Rynearson T.A."/>
            <person name="Schmutz J."/>
            <person name="Shapiro H."/>
            <person name="Siaut M."/>
            <person name="Stanley M."/>
            <person name="Sussman M.R."/>
            <person name="Taylor A.R."/>
            <person name="Vardi A."/>
            <person name="von Dassow P."/>
            <person name="Vyverman W."/>
            <person name="Willis A."/>
            <person name="Wyrwicz L.S."/>
            <person name="Rokhsar D.S."/>
            <person name="Weissenbach J."/>
            <person name="Armbrust E.V."/>
            <person name="Green B.R."/>
            <person name="Van de Peer Y."/>
            <person name="Grigoriev I.V."/>
        </authorList>
    </citation>
    <scope>NUCLEOTIDE SEQUENCE [LARGE SCALE GENOMIC DNA]</scope>
    <source>
        <strain evidence="7 8">CCMP1335</strain>
    </source>
</reference>
<proteinExistence type="inferred from homology"/>
<evidence type="ECO:0000313" key="8">
    <source>
        <dbReference type="Proteomes" id="UP000001449"/>
    </source>
</evidence>
<keyword evidence="5" id="KW-1133">Transmembrane helix</keyword>
<dbReference type="GO" id="GO:0004674">
    <property type="term" value="F:protein serine/threonine kinase activity"/>
    <property type="evidence" value="ECO:0000318"/>
    <property type="project" value="GO_Central"/>
</dbReference>
<keyword evidence="2 3" id="KW-0067">ATP-binding</keyword>
<dbReference type="InterPro" id="IPR011009">
    <property type="entry name" value="Kinase-like_dom_sf"/>
</dbReference>
<dbReference type="eggNOG" id="KOG0032">
    <property type="taxonomic scope" value="Eukaryota"/>
</dbReference>
<dbReference type="KEGG" id="tps:THAPSDRAFT_16961"/>
<dbReference type="Proteomes" id="UP000001449">
    <property type="component" value="Chromosome 5"/>
</dbReference>
<dbReference type="STRING" id="35128.B8C2S1"/>
<evidence type="ECO:0000256" key="3">
    <source>
        <dbReference type="PROSITE-ProRule" id="PRU10141"/>
    </source>
</evidence>
<protein>
    <recommendedName>
        <fullName evidence="6">Protein kinase domain-containing protein</fullName>
    </recommendedName>
</protein>
<dbReference type="GO" id="GO:0005524">
    <property type="term" value="F:ATP binding"/>
    <property type="evidence" value="ECO:0007669"/>
    <property type="project" value="UniProtKB-UniRule"/>
</dbReference>
<evidence type="ECO:0000259" key="6">
    <source>
        <dbReference type="PROSITE" id="PS50011"/>
    </source>
</evidence>
<evidence type="ECO:0000256" key="5">
    <source>
        <dbReference type="SAM" id="Phobius"/>
    </source>
</evidence>
<reference evidence="7 8" key="1">
    <citation type="journal article" date="2004" name="Science">
        <title>The genome of the diatom Thalassiosira pseudonana: ecology, evolution, and metabolism.</title>
        <authorList>
            <person name="Armbrust E.V."/>
            <person name="Berges J.A."/>
            <person name="Bowler C."/>
            <person name="Green B.R."/>
            <person name="Martinez D."/>
            <person name="Putnam N.H."/>
            <person name="Zhou S."/>
            <person name="Allen A.E."/>
            <person name="Apt K.E."/>
            <person name="Bechner M."/>
            <person name="Brzezinski M.A."/>
            <person name="Chaal B.K."/>
            <person name="Chiovitti A."/>
            <person name="Davis A.K."/>
            <person name="Demarest M.S."/>
            <person name="Detter J.C."/>
            <person name="Glavina T."/>
            <person name="Goodstein D."/>
            <person name="Hadi M.Z."/>
            <person name="Hellsten U."/>
            <person name="Hildebrand M."/>
            <person name="Jenkins B.D."/>
            <person name="Jurka J."/>
            <person name="Kapitonov V.V."/>
            <person name="Kroger N."/>
            <person name="Lau W.W."/>
            <person name="Lane T.W."/>
            <person name="Larimer F.W."/>
            <person name="Lippmeier J.C."/>
            <person name="Lucas S."/>
            <person name="Medina M."/>
            <person name="Montsant A."/>
            <person name="Obornik M."/>
            <person name="Parker M.S."/>
            <person name="Palenik B."/>
            <person name="Pazour G.J."/>
            <person name="Richardson P.M."/>
            <person name="Rynearson T.A."/>
            <person name="Saito M.A."/>
            <person name="Schwartz D.C."/>
            <person name="Thamatrakoln K."/>
            <person name="Valentin K."/>
            <person name="Vardi A."/>
            <person name="Wilkerson F.P."/>
            <person name="Rokhsar D.S."/>
        </authorList>
    </citation>
    <scope>NUCLEOTIDE SEQUENCE [LARGE SCALE GENOMIC DNA]</scope>
    <source>
        <strain evidence="7 8">CCMP1335</strain>
    </source>
</reference>
<dbReference type="InterPro" id="IPR017441">
    <property type="entry name" value="Protein_kinase_ATP_BS"/>
</dbReference>
<gene>
    <name evidence="7" type="ORF">THAPSDRAFT_16961</name>
</gene>
<feature type="domain" description="Protein kinase" evidence="6">
    <location>
        <begin position="1"/>
        <end position="253"/>
    </location>
</feature>
<dbReference type="PROSITE" id="PS00108">
    <property type="entry name" value="PROTEIN_KINASE_ST"/>
    <property type="match status" value="1"/>
</dbReference>
<keyword evidence="8" id="KW-1185">Reference proteome</keyword>
<dbReference type="InParanoid" id="B8C2S1"/>
<dbReference type="PIRSF" id="PIRSF000654">
    <property type="entry name" value="Integrin-linked_kinase"/>
    <property type="match status" value="1"/>
</dbReference>
<dbReference type="InterPro" id="IPR000719">
    <property type="entry name" value="Prot_kinase_dom"/>
</dbReference>
<dbReference type="EMBL" id="CM000642">
    <property type="protein sequence ID" value="EED91997.1"/>
    <property type="molecule type" value="Genomic_DNA"/>
</dbReference>
<dbReference type="RefSeq" id="XP_002290245.1">
    <property type="nucleotide sequence ID" value="XM_002290209.1"/>
</dbReference>
<dbReference type="GO" id="GO:0005737">
    <property type="term" value="C:cytoplasm"/>
    <property type="evidence" value="ECO:0000318"/>
    <property type="project" value="GO_Central"/>
</dbReference>
<dbReference type="PANTHER" id="PTHR24347">
    <property type="entry name" value="SERINE/THREONINE-PROTEIN KINASE"/>
    <property type="match status" value="1"/>
</dbReference>
<feature type="binding site" evidence="3">
    <location>
        <position position="25"/>
    </location>
    <ligand>
        <name>ATP</name>
        <dbReference type="ChEBI" id="CHEBI:30616"/>
    </ligand>
</feature>
<dbReference type="Pfam" id="PF00069">
    <property type="entry name" value="Pkinase"/>
    <property type="match status" value="1"/>
</dbReference>
<dbReference type="HOGENOM" id="CLU_000288_63_0_1"/>
<dbReference type="OMA" id="YLETCCG"/>
<dbReference type="PaxDb" id="35128-Thaps16961"/>
<dbReference type="PROSITE" id="PS50011">
    <property type="entry name" value="PROTEIN_KINASE_DOM"/>
    <property type="match status" value="1"/>
</dbReference>
<evidence type="ECO:0000256" key="1">
    <source>
        <dbReference type="ARBA" id="ARBA00022741"/>
    </source>
</evidence>
<dbReference type="CDD" id="cd05117">
    <property type="entry name" value="STKc_CAMK"/>
    <property type="match status" value="1"/>
</dbReference>
<keyword evidence="4" id="KW-0418">Kinase</keyword>
<comment type="similarity">
    <text evidence="4">Belongs to the protein kinase superfamily.</text>
</comment>
<dbReference type="PROSITE" id="PS00107">
    <property type="entry name" value="PROTEIN_KINASE_ATP"/>
    <property type="match status" value="1"/>
</dbReference>